<sequence length="73" mass="8404">MAMQTKDTDWKDVIWRYNMEQHLNIAYPEYAHPSKLVGLSLPEDMIPAVVLTSLEEKQLSVPVCPEFTLIAEK</sequence>
<evidence type="ECO:0000313" key="1">
    <source>
        <dbReference type="EMBL" id="KIK80927.1"/>
    </source>
</evidence>
<dbReference type="Proteomes" id="UP000054538">
    <property type="component" value="Unassembled WGS sequence"/>
</dbReference>
<evidence type="ECO:0000313" key="2">
    <source>
        <dbReference type="Proteomes" id="UP000054538"/>
    </source>
</evidence>
<dbReference type="HOGENOM" id="CLU_2705540_0_0_1"/>
<name>A0A0D0CE52_9AGAM</name>
<dbReference type="EMBL" id="KN825901">
    <property type="protein sequence ID" value="KIK80927.1"/>
    <property type="molecule type" value="Genomic_DNA"/>
</dbReference>
<organism evidence="1 2">
    <name type="scientific">Paxillus rubicundulus Ve08.2h10</name>
    <dbReference type="NCBI Taxonomy" id="930991"/>
    <lineage>
        <taxon>Eukaryota</taxon>
        <taxon>Fungi</taxon>
        <taxon>Dikarya</taxon>
        <taxon>Basidiomycota</taxon>
        <taxon>Agaricomycotina</taxon>
        <taxon>Agaricomycetes</taxon>
        <taxon>Agaricomycetidae</taxon>
        <taxon>Boletales</taxon>
        <taxon>Paxilineae</taxon>
        <taxon>Paxillaceae</taxon>
        <taxon>Paxillus</taxon>
    </lineage>
</organism>
<dbReference type="AlphaFoldDB" id="A0A0D0CE52"/>
<dbReference type="InParanoid" id="A0A0D0CE52"/>
<protein>
    <submittedName>
        <fullName evidence="1">Uncharacterized protein</fullName>
    </submittedName>
</protein>
<proteinExistence type="predicted"/>
<keyword evidence="2" id="KW-1185">Reference proteome</keyword>
<reference evidence="2" key="2">
    <citation type="submission" date="2015-01" db="EMBL/GenBank/DDBJ databases">
        <title>Evolutionary Origins and Diversification of the Mycorrhizal Mutualists.</title>
        <authorList>
            <consortium name="DOE Joint Genome Institute"/>
            <consortium name="Mycorrhizal Genomics Consortium"/>
            <person name="Kohler A."/>
            <person name="Kuo A."/>
            <person name="Nagy L.G."/>
            <person name="Floudas D."/>
            <person name="Copeland A."/>
            <person name="Barry K.W."/>
            <person name="Cichocki N."/>
            <person name="Veneault-Fourrey C."/>
            <person name="LaButti K."/>
            <person name="Lindquist E.A."/>
            <person name="Lipzen A."/>
            <person name="Lundell T."/>
            <person name="Morin E."/>
            <person name="Murat C."/>
            <person name="Riley R."/>
            <person name="Ohm R."/>
            <person name="Sun H."/>
            <person name="Tunlid A."/>
            <person name="Henrissat B."/>
            <person name="Grigoriev I.V."/>
            <person name="Hibbett D.S."/>
            <person name="Martin F."/>
        </authorList>
    </citation>
    <scope>NUCLEOTIDE SEQUENCE [LARGE SCALE GENOMIC DNA]</scope>
    <source>
        <strain evidence="2">Ve08.2h10</strain>
    </source>
</reference>
<gene>
    <name evidence="1" type="ORF">PAXRUDRAFT_15523</name>
</gene>
<accession>A0A0D0CE52</accession>
<dbReference type="OrthoDB" id="2953545at2759"/>
<reference evidence="1 2" key="1">
    <citation type="submission" date="2014-04" db="EMBL/GenBank/DDBJ databases">
        <authorList>
            <consortium name="DOE Joint Genome Institute"/>
            <person name="Kuo A."/>
            <person name="Kohler A."/>
            <person name="Jargeat P."/>
            <person name="Nagy L.G."/>
            <person name="Floudas D."/>
            <person name="Copeland A."/>
            <person name="Barry K.W."/>
            <person name="Cichocki N."/>
            <person name="Veneault-Fourrey C."/>
            <person name="LaButti K."/>
            <person name="Lindquist E.A."/>
            <person name="Lipzen A."/>
            <person name="Lundell T."/>
            <person name="Morin E."/>
            <person name="Murat C."/>
            <person name="Sun H."/>
            <person name="Tunlid A."/>
            <person name="Henrissat B."/>
            <person name="Grigoriev I.V."/>
            <person name="Hibbett D.S."/>
            <person name="Martin F."/>
            <person name="Nordberg H.P."/>
            <person name="Cantor M.N."/>
            <person name="Hua S.X."/>
        </authorList>
    </citation>
    <scope>NUCLEOTIDE SEQUENCE [LARGE SCALE GENOMIC DNA]</scope>
    <source>
        <strain evidence="1 2">Ve08.2h10</strain>
    </source>
</reference>